<dbReference type="AlphaFoldDB" id="A0A517YVC1"/>
<dbReference type="GO" id="GO:0051205">
    <property type="term" value="P:protein insertion into membrane"/>
    <property type="evidence" value="ECO:0007669"/>
    <property type="project" value="TreeGrafter"/>
</dbReference>
<dbReference type="Gene3D" id="2.70.98.90">
    <property type="match status" value="1"/>
</dbReference>
<feature type="transmembrane region" description="Helical" evidence="13">
    <location>
        <begin position="640"/>
        <end position="664"/>
    </location>
</feature>
<name>A0A517YVC1_9BACT</name>
<dbReference type="InterPro" id="IPR019998">
    <property type="entry name" value="Membr_insert_YidC"/>
</dbReference>
<evidence type="ECO:0000256" key="7">
    <source>
        <dbReference type="ARBA" id="ARBA00022927"/>
    </source>
</evidence>
<evidence type="ECO:0000256" key="2">
    <source>
        <dbReference type="ARBA" id="ARBA00010527"/>
    </source>
</evidence>
<evidence type="ECO:0000256" key="4">
    <source>
        <dbReference type="ARBA" id="ARBA00022448"/>
    </source>
</evidence>
<dbReference type="PANTHER" id="PTHR12428">
    <property type="entry name" value="OXA1"/>
    <property type="match status" value="1"/>
</dbReference>
<sequence length="732" mass="82943">MRILVPIIAVLLGLLFAAAFLFQGAEDEALVQEQTTAIEQREQAEAKAVEQIKREVDEVKAEPQVETPIVTEVAPIEGLKVRQAAISESQTLGSDDTKSGYKLKVELYRWGSGVKRFTLADYDRVTGPTGVPYSVEGELKTKTGRDQELNVFPYTANSIRVNGQVIELFNKAWESSEVKMITDGEQVTYSLVIEDGDGNDVVEVVRTYVLPKDSYSIELKQQVVNLSGKPIDVQYDQYAQGDVIDDGAAYLGDKRQFLTAYFPKSDPLRTRIVTYDGIQDRRALLEDFKSAAQNGDSSPAGIWPNIDNIEYGSVLAWFAAENRYFSVVTSADVSKDVTKPSDVTPIQEVFPEIKTHVVPSFKQDMQTEHPGRIVIFGMESQKTQLQPGEVDDLSISIFAGPRLSSLFNQAPYEAMAFDDMVRYVLGCTWCTFQPLARALLWFLTVIHAIVMDWGIAIIILVLIVRLVLHPITRRSQINMMKMGKQMQAIQPEMEKLKKKYADDSSKLQPEMMKLYKEKHINPFNMLGCLPMFLQMPIWVALYAMLYYAIELRGQPAFYNVFNSISQMFGGDWQFLTSLSSPDRFISLFADQKPIQLIFITLDYSSINILPLLMGVVFFVQQKFTTPPATTDQARQQQKMMKFMVLLFPLFLYSAPSGLTLYILASTSAGIVDSYFVRKHVRELEERGELFTPRKTKPKKSGGFMDRMQKVLEEKQKKMQQPDQGNRKPPKRK</sequence>
<dbReference type="InterPro" id="IPR001708">
    <property type="entry name" value="YidC/ALB3/OXA1/COX18"/>
</dbReference>
<dbReference type="Proteomes" id="UP000317369">
    <property type="component" value="Chromosome"/>
</dbReference>
<comment type="subcellular location">
    <subcellularLocation>
        <location evidence="1">Cell inner membrane</location>
        <topology evidence="1">Multi-pass membrane protein</topology>
    </subcellularLocation>
    <subcellularLocation>
        <location evidence="13">Cell membrane</location>
        <topology evidence="13">Multi-pass membrane protein</topology>
    </subcellularLocation>
</comment>
<evidence type="ECO:0000259" key="15">
    <source>
        <dbReference type="Pfam" id="PF02096"/>
    </source>
</evidence>
<evidence type="ECO:0000256" key="12">
    <source>
        <dbReference type="ARBA" id="ARBA00033342"/>
    </source>
</evidence>
<comment type="function">
    <text evidence="13">Required for the insertion and/or proper folding and/or complex formation of integral membrane proteins into the membrane. Involved in integration of membrane proteins that insert both dependently and independently of the Sec translocase complex, as well as at least some lipoproteins. Aids folding of multispanning membrane proteins.</text>
</comment>
<evidence type="ECO:0000313" key="17">
    <source>
        <dbReference type="EMBL" id="QDU34170.1"/>
    </source>
</evidence>
<dbReference type="GO" id="GO:0015031">
    <property type="term" value="P:protein transport"/>
    <property type="evidence" value="ECO:0007669"/>
    <property type="project" value="UniProtKB-KW"/>
</dbReference>
<keyword evidence="4 13" id="KW-0813">Transport</keyword>
<feature type="transmembrane region" description="Helical" evidence="13">
    <location>
        <begin position="523"/>
        <end position="549"/>
    </location>
</feature>
<dbReference type="InterPro" id="IPR028055">
    <property type="entry name" value="YidC/Oxa/ALB_C"/>
</dbReference>
<dbReference type="RefSeq" id="WP_145077796.1">
    <property type="nucleotide sequence ID" value="NZ_CP036425.1"/>
</dbReference>
<evidence type="ECO:0000256" key="6">
    <source>
        <dbReference type="ARBA" id="ARBA00022692"/>
    </source>
</evidence>
<feature type="transmembrane region" description="Helical" evidence="13">
    <location>
        <begin position="439"/>
        <end position="468"/>
    </location>
</feature>
<dbReference type="Pfam" id="PF14849">
    <property type="entry name" value="YidC_periplas"/>
    <property type="match status" value="1"/>
</dbReference>
<comment type="subunit">
    <text evidence="13">Interacts with the Sec translocase complex via SecD. Specifically interacts with transmembrane segments of nascent integral membrane proteins during membrane integration.</text>
</comment>
<accession>A0A517YVC1</accession>
<comment type="similarity">
    <text evidence="2 13">Belongs to the OXA1/ALB3/YidC family. Type 1 subfamily.</text>
</comment>
<dbReference type="InterPro" id="IPR038221">
    <property type="entry name" value="YidC_periplasmic_sf"/>
</dbReference>
<organism evidence="17 18">
    <name type="scientific">Poriferisphaera corsica</name>
    <dbReference type="NCBI Taxonomy" id="2528020"/>
    <lineage>
        <taxon>Bacteria</taxon>
        <taxon>Pseudomonadati</taxon>
        <taxon>Planctomycetota</taxon>
        <taxon>Phycisphaerae</taxon>
        <taxon>Phycisphaerales</taxon>
        <taxon>Phycisphaeraceae</taxon>
        <taxon>Poriferisphaera</taxon>
    </lineage>
</organism>
<evidence type="ECO:0000256" key="10">
    <source>
        <dbReference type="ARBA" id="ARBA00023186"/>
    </source>
</evidence>
<proteinExistence type="inferred from homology"/>
<evidence type="ECO:0000256" key="5">
    <source>
        <dbReference type="ARBA" id="ARBA00022475"/>
    </source>
</evidence>
<keyword evidence="8 13" id="KW-1133">Transmembrane helix</keyword>
<gene>
    <name evidence="13 17" type="primary">yidC</name>
    <name evidence="17" type="ORF">KS4_22320</name>
</gene>
<dbReference type="HAMAP" id="MF_01810">
    <property type="entry name" value="YidC_type1"/>
    <property type="match status" value="1"/>
</dbReference>
<evidence type="ECO:0000256" key="11">
    <source>
        <dbReference type="ARBA" id="ARBA00033245"/>
    </source>
</evidence>
<feature type="domain" description="Membrane insertase YidC/Oxa/ALB C-terminal" evidence="15">
    <location>
        <begin position="453"/>
        <end position="678"/>
    </location>
</feature>
<keyword evidence="9 13" id="KW-0472">Membrane</keyword>
<feature type="domain" description="Membrane insertase YidC N-terminal" evidence="16">
    <location>
        <begin position="169"/>
        <end position="423"/>
    </location>
</feature>
<dbReference type="GO" id="GO:0032977">
    <property type="term" value="F:membrane insertase activity"/>
    <property type="evidence" value="ECO:0007669"/>
    <property type="project" value="InterPro"/>
</dbReference>
<dbReference type="Pfam" id="PF02096">
    <property type="entry name" value="60KD_IMP"/>
    <property type="match status" value="1"/>
</dbReference>
<evidence type="ECO:0000256" key="3">
    <source>
        <dbReference type="ARBA" id="ARBA00015325"/>
    </source>
</evidence>
<evidence type="ECO:0000256" key="8">
    <source>
        <dbReference type="ARBA" id="ARBA00022989"/>
    </source>
</evidence>
<keyword evidence="10 13" id="KW-0143">Chaperone</keyword>
<dbReference type="GO" id="GO:0005886">
    <property type="term" value="C:plasma membrane"/>
    <property type="evidence" value="ECO:0007669"/>
    <property type="project" value="UniProtKB-SubCell"/>
</dbReference>
<dbReference type="PRINTS" id="PR01900">
    <property type="entry name" value="YIDCPROTEIN"/>
</dbReference>
<keyword evidence="6 13" id="KW-0812">Transmembrane</keyword>
<evidence type="ECO:0000256" key="14">
    <source>
        <dbReference type="SAM" id="MobiDB-lite"/>
    </source>
</evidence>
<evidence type="ECO:0000256" key="1">
    <source>
        <dbReference type="ARBA" id="ARBA00004429"/>
    </source>
</evidence>
<evidence type="ECO:0000256" key="13">
    <source>
        <dbReference type="HAMAP-Rule" id="MF_01810"/>
    </source>
</evidence>
<dbReference type="InterPro" id="IPR028053">
    <property type="entry name" value="Membr_insert_YidC_N"/>
</dbReference>
<evidence type="ECO:0000313" key="18">
    <source>
        <dbReference type="Proteomes" id="UP000317369"/>
    </source>
</evidence>
<protein>
    <recommendedName>
        <fullName evidence="3 13">Membrane protein insertase YidC</fullName>
    </recommendedName>
    <alternativeName>
        <fullName evidence="12 13">Foldase YidC</fullName>
    </alternativeName>
    <alternativeName>
        <fullName evidence="11 13">Membrane integrase YidC</fullName>
    </alternativeName>
    <alternativeName>
        <fullName evidence="13">Membrane protein YidC</fullName>
    </alternativeName>
</protein>
<feature type="transmembrane region" description="Helical" evidence="13">
    <location>
        <begin position="596"/>
        <end position="619"/>
    </location>
</feature>
<feature type="region of interest" description="Disordered" evidence="14">
    <location>
        <begin position="688"/>
        <end position="732"/>
    </location>
</feature>
<keyword evidence="18" id="KW-1185">Reference proteome</keyword>
<dbReference type="InterPro" id="IPR047196">
    <property type="entry name" value="YidC_ALB_C"/>
</dbReference>
<reference evidence="17 18" key="1">
    <citation type="submission" date="2019-02" db="EMBL/GenBank/DDBJ databases">
        <title>Deep-cultivation of Planctomycetes and their phenomic and genomic characterization uncovers novel biology.</title>
        <authorList>
            <person name="Wiegand S."/>
            <person name="Jogler M."/>
            <person name="Boedeker C."/>
            <person name="Pinto D."/>
            <person name="Vollmers J."/>
            <person name="Rivas-Marin E."/>
            <person name="Kohn T."/>
            <person name="Peeters S.H."/>
            <person name="Heuer A."/>
            <person name="Rast P."/>
            <person name="Oberbeckmann S."/>
            <person name="Bunk B."/>
            <person name="Jeske O."/>
            <person name="Meyerdierks A."/>
            <person name="Storesund J.E."/>
            <person name="Kallscheuer N."/>
            <person name="Luecker S."/>
            <person name="Lage O.M."/>
            <person name="Pohl T."/>
            <person name="Merkel B.J."/>
            <person name="Hornburger P."/>
            <person name="Mueller R.-W."/>
            <person name="Bruemmer F."/>
            <person name="Labrenz M."/>
            <person name="Spormann A.M."/>
            <person name="Op den Camp H."/>
            <person name="Overmann J."/>
            <person name="Amann R."/>
            <person name="Jetten M.S.M."/>
            <person name="Mascher T."/>
            <person name="Medema M.H."/>
            <person name="Devos D.P."/>
            <person name="Kaster A.-K."/>
            <person name="Ovreas L."/>
            <person name="Rohde M."/>
            <person name="Galperin M.Y."/>
            <person name="Jogler C."/>
        </authorList>
    </citation>
    <scope>NUCLEOTIDE SEQUENCE [LARGE SCALE GENOMIC DNA]</scope>
    <source>
        <strain evidence="17 18">KS4</strain>
    </source>
</reference>
<keyword evidence="5 13" id="KW-1003">Cell membrane</keyword>
<dbReference type="OrthoDB" id="9780552at2"/>
<keyword evidence="7 13" id="KW-0653">Protein transport</keyword>
<dbReference type="PANTHER" id="PTHR12428:SF65">
    <property type="entry name" value="CYTOCHROME C OXIDASE ASSEMBLY PROTEIN COX18, MITOCHONDRIAL"/>
    <property type="match status" value="1"/>
</dbReference>
<dbReference type="NCBIfam" id="TIGR03592">
    <property type="entry name" value="yidC_oxa1_cterm"/>
    <property type="match status" value="1"/>
</dbReference>
<dbReference type="KEGG" id="pcor:KS4_22320"/>
<evidence type="ECO:0000256" key="9">
    <source>
        <dbReference type="ARBA" id="ARBA00023136"/>
    </source>
</evidence>
<feature type="compositionally biased region" description="Basic and acidic residues" evidence="14">
    <location>
        <begin position="706"/>
        <end position="716"/>
    </location>
</feature>
<dbReference type="EMBL" id="CP036425">
    <property type="protein sequence ID" value="QDU34170.1"/>
    <property type="molecule type" value="Genomic_DNA"/>
</dbReference>
<dbReference type="CDD" id="cd20070">
    <property type="entry name" value="5TM_YidC_Alb3"/>
    <property type="match status" value="1"/>
</dbReference>
<evidence type="ECO:0000259" key="16">
    <source>
        <dbReference type="Pfam" id="PF14849"/>
    </source>
</evidence>